<proteinExistence type="predicted"/>
<reference evidence="2" key="1">
    <citation type="submission" date="2024-07" db="EMBL/GenBank/DDBJ databases">
        <title>Two chromosome-level genome assemblies of Korean endemic species Abeliophyllum distichum and Forsythia ovata (Oleaceae).</title>
        <authorList>
            <person name="Jang H."/>
        </authorList>
    </citation>
    <scope>NUCLEOTIDE SEQUENCE [LARGE SCALE GENOMIC DNA]</scope>
</reference>
<dbReference type="PANTHER" id="PTHR15503">
    <property type="entry name" value="LDOC1 RELATED"/>
    <property type="match status" value="1"/>
</dbReference>
<keyword evidence="2" id="KW-1185">Reference proteome</keyword>
<dbReference type="Pfam" id="PF08284">
    <property type="entry name" value="RVP_2"/>
    <property type="match status" value="1"/>
</dbReference>
<dbReference type="SUPFAM" id="SSF50630">
    <property type="entry name" value="Acid proteases"/>
    <property type="match status" value="1"/>
</dbReference>
<comment type="caution">
    <text evidence="1">The sequence shown here is derived from an EMBL/GenBank/DDBJ whole genome shotgun (WGS) entry which is preliminary data.</text>
</comment>
<accession>A0ABD1QH17</accession>
<dbReference type="EMBL" id="JBFOLK010000011">
    <property type="protein sequence ID" value="KAL2475042.1"/>
    <property type="molecule type" value="Genomic_DNA"/>
</dbReference>
<protein>
    <submittedName>
        <fullName evidence="1">Retrotrans gag domain-containing protein</fullName>
    </submittedName>
</protein>
<dbReference type="InterPro" id="IPR021109">
    <property type="entry name" value="Peptidase_aspartic_dom_sf"/>
</dbReference>
<sequence>MSYEGEEGGGSERGWRLDYMTRQLEMLVFDESDLMGGSFGHKGTSSSIRWRRTNAWKRRRCVLKEKLWYGQEAYELGRIEGKSSNPPFKRLSDAELQLKKEKGLCFRCDEKYTVGHRCKNKELQVLLIQEGEEWEVEDVAEGETSTEETNEVGEVVELSLNFVVGLTPSRTMKVKGKIFEQEVVILIDCGASHNFISTEMVQKLGLPRTATTGYGVIVGTGLVVQDVGMCKGVMLETQHMKIKDDFLPLELGSSDVILGMKWLATNGGMQMN</sequence>
<dbReference type="AlphaFoldDB" id="A0ABD1QH17"/>
<dbReference type="PANTHER" id="PTHR15503:SF22">
    <property type="entry name" value="TRANSPOSON TY3-I GAG POLYPROTEIN"/>
    <property type="match status" value="1"/>
</dbReference>
<dbReference type="Proteomes" id="UP001604336">
    <property type="component" value="Unassembled WGS sequence"/>
</dbReference>
<gene>
    <name evidence="1" type="ORF">Adt_35778</name>
</gene>
<evidence type="ECO:0000313" key="1">
    <source>
        <dbReference type="EMBL" id="KAL2475042.1"/>
    </source>
</evidence>
<organism evidence="1 2">
    <name type="scientific">Abeliophyllum distichum</name>
    <dbReference type="NCBI Taxonomy" id="126358"/>
    <lineage>
        <taxon>Eukaryota</taxon>
        <taxon>Viridiplantae</taxon>
        <taxon>Streptophyta</taxon>
        <taxon>Embryophyta</taxon>
        <taxon>Tracheophyta</taxon>
        <taxon>Spermatophyta</taxon>
        <taxon>Magnoliopsida</taxon>
        <taxon>eudicotyledons</taxon>
        <taxon>Gunneridae</taxon>
        <taxon>Pentapetalae</taxon>
        <taxon>asterids</taxon>
        <taxon>lamiids</taxon>
        <taxon>Lamiales</taxon>
        <taxon>Oleaceae</taxon>
        <taxon>Forsythieae</taxon>
        <taxon>Abeliophyllum</taxon>
    </lineage>
</organism>
<dbReference type="CDD" id="cd00303">
    <property type="entry name" value="retropepsin_like"/>
    <property type="match status" value="1"/>
</dbReference>
<dbReference type="InterPro" id="IPR032567">
    <property type="entry name" value="RTL1-rel"/>
</dbReference>
<evidence type="ECO:0000313" key="2">
    <source>
        <dbReference type="Proteomes" id="UP001604336"/>
    </source>
</evidence>
<name>A0ABD1QH17_9LAMI</name>
<dbReference type="Gene3D" id="2.40.70.10">
    <property type="entry name" value="Acid Proteases"/>
    <property type="match status" value="1"/>
</dbReference>